<evidence type="ECO:0000313" key="7">
    <source>
        <dbReference type="EMBL" id="QKD84562.1"/>
    </source>
</evidence>
<dbReference type="InterPro" id="IPR039910">
    <property type="entry name" value="D15-like"/>
</dbReference>
<feature type="domain" description="Bacterial surface antigen (D15)" evidence="6">
    <location>
        <begin position="241"/>
        <end position="514"/>
    </location>
</feature>
<dbReference type="InterPro" id="IPR000184">
    <property type="entry name" value="Bac_surfAg_D15"/>
</dbReference>
<dbReference type="Proteomes" id="UP000505210">
    <property type="component" value="Chromosome"/>
</dbReference>
<dbReference type="Pfam" id="PF01103">
    <property type="entry name" value="Omp85"/>
    <property type="match status" value="1"/>
</dbReference>
<dbReference type="AlphaFoldDB" id="A0A6M8BEF5"/>
<comment type="subcellular location">
    <subcellularLocation>
        <location evidence="1">Membrane</location>
    </subcellularLocation>
</comment>
<dbReference type="EMBL" id="CP053661">
    <property type="protein sequence ID" value="QKD84562.1"/>
    <property type="molecule type" value="Genomic_DNA"/>
</dbReference>
<sequence length="530" mass="56757">MQRLYHLPVMSLSVLTKIAGTISVVLMSALSVQATPELLKTHQDTLHLQQDGADVAGLALLAQARQLPESLEQLEAEATRSQGRGLSGVQPSAPEPETVVAPTPDASTRAEDLWVEETLEVEPTFSPQNAPDGGEAPVLVPAQQQSSLTALDSEAIAQIPALYDFEQGNVLRFQLASDLPDPTALQSPLRRRVVRTTIQSTGLSAVASLRQPLSADSYIHLAVVGGTTALGADLGAVFGNFGANVFSQRSHLGAFKGGDRDVDLPTGDTPWIHRLGGGVEYTFSIGNEIESALGVTYQRVSVRDDFFSDNIFPRDEDGNRFTVENNGIDDLVSVDFVAAVDRRNDGAYSTEGSLLRFGASQGFLIDTDDAFTRFTGSYTHYLPLNLFGFDRGPRTLVLNVQAGTTLGDVPPYIGFNLGGNNSVRGFSGGGISTSSSFIQATAEYRFPVARLNLFNRDIDLRGILFIDYANDLGTADDVIGEPAIARDKPGEGFGFGAGLQARTPLGFGRLEFGFTDTGESRLIATFGDRF</sequence>
<evidence type="ECO:0000256" key="2">
    <source>
        <dbReference type="ARBA" id="ARBA00022452"/>
    </source>
</evidence>
<name>A0A6M8BEF5_9CYAN</name>
<keyword evidence="8" id="KW-1185">Reference proteome</keyword>
<feature type="region of interest" description="Disordered" evidence="5">
    <location>
        <begin position="76"/>
        <end position="105"/>
    </location>
</feature>
<evidence type="ECO:0000256" key="1">
    <source>
        <dbReference type="ARBA" id="ARBA00004370"/>
    </source>
</evidence>
<dbReference type="GO" id="GO:0019867">
    <property type="term" value="C:outer membrane"/>
    <property type="evidence" value="ECO:0007669"/>
    <property type="project" value="InterPro"/>
</dbReference>
<evidence type="ECO:0000256" key="3">
    <source>
        <dbReference type="ARBA" id="ARBA00022692"/>
    </source>
</evidence>
<keyword evidence="2" id="KW-1134">Transmembrane beta strand</keyword>
<dbReference type="PANTHER" id="PTHR12815:SF18">
    <property type="entry name" value="SORTING AND ASSEMBLY MACHINERY COMPONENT 50 HOMOLOG"/>
    <property type="match status" value="1"/>
</dbReference>
<protein>
    <submittedName>
        <fullName evidence="7">BamA/TamA family outer membrane protein</fullName>
    </submittedName>
</protein>
<evidence type="ECO:0000256" key="5">
    <source>
        <dbReference type="SAM" id="MobiDB-lite"/>
    </source>
</evidence>
<reference evidence="7 8" key="1">
    <citation type="submission" date="2020-05" db="EMBL/GenBank/DDBJ databases">
        <title>Complete genome sequence of of a novel Thermoleptolyngbya strain isolated from hot springs of Ganzi, Sichuan China.</title>
        <authorList>
            <person name="Tang J."/>
            <person name="Daroch M."/>
            <person name="Li L."/>
            <person name="Waleron K."/>
            <person name="Waleron M."/>
            <person name="Waleron M."/>
        </authorList>
    </citation>
    <scope>NUCLEOTIDE SEQUENCE [LARGE SCALE GENOMIC DNA]</scope>
    <source>
        <strain evidence="7 8">PKUAC-SCTA183</strain>
    </source>
</reference>
<organism evidence="7 8">
    <name type="scientific">Thermoleptolyngbya sichuanensis A183</name>
    <dbReference type="NCBI Taxonomy" id="2737172"/>
    <lineage>
        <taxon>Bacteria</taxon>
        <taxon>Bacillati</taxon>
        <taxon>Cyanobacteriota</taxon>
        <taxon>Cyanophyceae</taxon>
        <taxon>Oculatellales</taxon>
        <taxon>Oculatellaceae</taxon>
        <taxon>Thermoleptolyngbya</taxon>
        <taxon>Thermoleptolyngbya sichuanensis</taxon>
    </lineage>
</organism>
<dbReference type="KEGG" id="theu:HPC62_22365"/>
<dbReference type="Gene3D" id="2.40.160.50">
    <property type="entry name" value="membrane protein fhac: a member of the omp85/tpsb transporter family"/>
    <property type="match status" value="1"/>
</dbReference>
<accession>A0A6M8BEF5</accession>
<evidence type="ECO:0000313" key="8">
    <source>
        <dbReference type="Proteomes" id="UP000505210"/>
    </source>
</evidence>
<keyword evidence="4" id="KW-0472">Membrane</keyword>
<dbReference type="RefSeq" id="WP_172358584.1">
    <property type="nucleotide sequence ID" value="NZ_CP053661.1"/>
</dbReference>
<gene>
    <name evidence="7" type="ORF">HPC62_22365</name>
</gene>
<dbReference type="PANTHER" id="PTHR12815">
    <property type="entry name" value="SORTING AND ASSEMBLY MACHINERY SAMM50 PROTEIN FAMILY MEMBER"/>
    <property type="match status" value="1"/>
</dbReference>
<evidence type="ECO:0000259" key="6">
    <source>
        <dbReference type="Pfam" id="PF01103"/>
    </source>
</evidence>
<evidence type="ECO:0000256" key="4">
    <source>
        <dbReference type="ARBA" id="ARBA00023136"/>
    </source>
</evidence>
<proteinExistence type="predicted"/>
<keyword evidence="3" id="KW-0812">Transmembrane</keyword>